<dbReference type="GO" id="GO:0005743">
    <property type="term" value="C:mitochondrial inner membrane"/>
    <property type="evidence" value="ECO:0007669"/>
    <property type="project" value="UniProtKB-SubCell"/>
</dbReference>
<evidence type="ECO:0000313" key="14">
    <source>
        <dbReference type="Proteomes" id="UP000256970"/>
    </source>
</evidence>
<accession>A0A383WIK1</accession>
<keyword evidence="12" id="KW-1015">Disulfide bond</keyword>
<organism evidence="13 14">
    <name type="scientific">Tetradesmus obliquus</name>
    <name type="common">Green alga</name>
    <name type="synonym">Acutodesmus obliquus</name>
    <dbReference type="NCBI Taxonomy" id="3088"/>
    <lineage>
        <taxon>Eukaryota</taxon>
        <taxon>Viridiplantae</taxon>
        <taxon>Chlorophyta</taxon>
        <taxon>core chlorophytes</taxon>
        <taxon>Chlorophyceae</taxon>
        <taxon>CS clade</taxon>
        <taxon>Sphaeropleales</taxon>
        <taxon>Scenedesmaceae</taxon>
        <taxon>Tetradesmus</taxon>
    </lineage>
</organism>
<comment type="function">
    <text evidence="1">Accessory subunit of the mitochondrial membrane respiratory chain NADH dehydrogenase (Complex I), that is believed not to be involved in catalysis. Complex I functions in the transfer of electrons from NADH to the respiratory chain. The immediate electron acceptor for the enzyme is believed to be ubiquinone.</text>
</comment>
<evidence type="ECO:0000256" key="3">
    <source>
        <dbReference type="ARBA" id="ARBA00004637"/>
    </source>
</evidence>
<evidence type="ECO:0000256" key="11">
    <source>
        <dbReference type="ARBA" id="ARBA00023136"/>
    </source>
</evidence>
<evidence type="ECO:0000256" key="7">
    <source>
        <dbReference type="ARBA" id="ARBA00022660"/>
    </source>
</evidence>
<protein>
    <recommendedName>
        <fullName evidence="5">NADH dehydrogenase [ubiquinone] 1 beta subcomplex subunit 7</fullName>
    </recommendedName>
</protein>
<evidence type="ECO:0000256" key="10">
    <source>
        <dbReference type="ARBA" id="ARBA00023128"/>
    </source>
</evidence>
<dbReference type="EMBL" id="FNXT01001281">
    <property type="protein sequence ID" value="SZX77305.1"/>
    <property type="molecule type" value="Genomic_DNA"/>
</dbReference>
<dbReference type="STRING" id="3088.A0A383WIK1"/>
<dbReference type="Pfam" id="PF05676">
    <property type="entry name" value="NDUF_B7"/>
    <property type="match status" value="1"/>
</dbReference>
<dbReference type="InterPro" id="IPR008698">
    <property type="entry name" value="NDUB7"/>
</dbReference>
<evidence type="ECO:0000313" key="13">
    <source>
        <dbReference type="EMBL" id="SZX77305.1"/>
    </source>
</evidence>
<evidence type="ECO:0000256" key="5">
    <source>
        <dbReference type="ARBA" id="ARBA00018677"/>
    </source>
</evidence>
<gene>
    <name evidence="13" type="ORF">BQ4739_LOCUS17663</name>
</gene>
<comment type="similarity">
    <text evidence="4">Belongs to the complex I NDUFB7 subunit family.</text>
</comment>
<keyword evidence="6" id="KW-0813">Transport</keyword>
<dbReference type="GO" id="GO:0005758">
    <property type="term" value="C:mitochondrial intermembrane space"/>
    <property type="evidence" value="ECO:0007669"/>
    <property type="project" value="UniProtKB-SubCell"/>
</dbReference>
<keyword evidence="10" id="KW-0496">Mitochondrion</keyword>
<evidence type="ECO:0000256" key="6">
    <source>
        <dbReference type="ARBA" id="ARBA00022448"/>
    </source>
</evidence>
<evidence type="ECO:0000256" key="8">
    <source>
        <dbReference type="ARBA" id="ARBA00022792"/>
    </source>
</evidence>
<dbReference type="PANTHER" id="PTHR20900">
    <property type="entry name" value="NADH:UBIQUINONE OXIDOREDUCTASE B18-LIKE SUBUNIT"/>
    <property type="match status" value="1"/>
</dbReference>
<keyword evidence="8" id="KW-0999">Mitochondrion inner membrane</keyword>
<dbReference type="AlphaFoldDB" id="A0A383WIK1"/>
<reference evidence="13 14" key="1">
    <citation type="submission" date="2016-10" db="EMBL/GenBank/DDBJ databases">
        <authorList>
            <person name="Cai Z."/>
        </authorList>
    </citation>
    <scope>NUCLEOTIDE SEQUENCE [LARGE SCALE GENOMIC DNA]</scope>
</reference>
<proteinExistence type="inferred from homology"/>
<keyword evidence="14" id="KW-1185">Reference proteome</keyword>
<evidence type="ECO:0000256" key="1">
    <source>
        <dbReference type="ARBA" id="ARBA00003195"/>
    </source>
</evidence>
<evidence type="ECO:0000256" key="12">
    <source>
        <dbReference type="ARBA" id="ARBA00023157"/>
    </source>
</evidence>
<name>A0A383WIK1_TETOB</name>
<keyword evidence="9" id="KW-0249">Electron transport</keyword>
<keyword evidence="7" id="KW-0679">Respiratory chain</keyword>
<evidence type="ECO:0000256" key="4">
    <source>
        <dbReference type="ARBA" id="ARBA00008006"/>
    </source>
</evidence>
<evidence type="ECO:0000256" key="9">
    <source>
        <dbReference type="ARBA" id="ARBA00022982"/>
    </source>
</evidence>
<dbReference type="Proteomes" id="UP000256970">
    <property type="component" value="Unassembled WGS sequence"/>
</dbReference>
<comment type="subcellular location">
    <subcellularLocation>
        <location evidence="3">Mitochondrion inner membrane</location>
        <topology evidence="3">Peripheral membrane protein</topology>
    </subcellularLocation>
    <subcellularLocation>
        <location evidence="2">Mitochondrion intermembrane space</location>
    </subcellularLocation>
</comment>
<keyword evidence="11" id="KW-0472">Membrane</keyword>
<evidence type="ECO:0000256" key="2">
    <source>
        <dbReference type="ARBA" id="ARBA00004569"/>
    </source>
</evidence>
<dbReference type="PANTHER" id="PTHR20900:SF0">
    <property type="entry name" value="NADH DEHYDROGENASE [UBIQUINONE] 1 BETA SUBCOMPLEX SUBUNIT 7"/>
    <property type="match status" value="1"/>
</dbReference>
<sequence>MADRFPPPEMKATKEEMDAAKLPYQYRDYCAHLLIPLNDCRHKATFAPWACGHEKHVYEKCQYKEWKRRVAIMIEEKRRIGELV</sequence>